<dbReference type="OrthoDB" id="9805604at2"/>
<dbReference type="PANTHER" id="PTHR21015">
    <property type="entry name" value="UDP-N-ACETYLGLUCOSAMINE--N-ACETYLMURAMYL-(PENTAPEPTIDE) PYROPHOSPHORYL-UNDECAPRENOL N-ACETYLGLUCOSAMINE TRANSFERASE 1"/>
    <property type="match status" value="1"/>
</dbReference>
<evidence type="ECO:0000259" key="4">
    <source>
        <dbReference type="Pfam" id="PF04101"/>
    </source>
</evidence>
<dbReference type="Gene3D" id="3.40.50.2000">
    <property type="entry name" value="Glycogen Phosphorylase B"/>
    <property type="match status" value="1"/>
</dbReference>
<dbReference type="NCBIfam" id="TIGR03590">
    <property type="entry name" value="PseG"/>
    <property type="match status" value="1"/>
</dbReference>
<evidence type="ECO:0000256" key="1">
    <source>
        <dbReference type="ARBA" id="ARBA00023136"/>
    </source>
</evidence>
<dbReference type="Pfam" id="PF04101">
    <property type="entry name" value="Glyco_tran_28_C"/>
    <property type="match status" value="1"/>
</dbReference>
<organism evidence="5 6">
    <name type="scientific">Sediminibacillus albus</name>
    <dbReference type="NCBI Taxonomy" id="407036"/>
    <lineage>
        <taxon>Bacteria</taxon>
        <taxon>Bacillati</taxon>
        <taxon>Bacillota</taxon>
        <taxon>Bacilli</taxon>
        <taxon>Bacillales</taxon>
        <taxon>Bacillaceae</taxon>
        <taxon>Sediminibacillus</taxon>
    </lineage>
</organism>
<keyword evidence="1" id="KW-0472">Membrane</keyword>
<dbReference type="GO" id="GO:0016787">
    <property type="term" value="F:hydrolase activity"/>
    <property type="evidence" value="ECO:0007669"/>
    <property type="project" value="UniProtKB-KW"/>
</dbReference>
<dbReference type="SUPFAM" id="SSF53756">
    <property type="entry name" value="UDP-Glycosyltransferase/glycogen phosphorylase"/>
    <property type="match status" value="1"/>
</dbReference>
<dbReference type="EMBL" id="FNFL01000002">
    <property type="protein sequence ID" value="SDK04069.1"/>
    <property type="molecule type" value="Genomic_DNA"/>
</dbReference>
<keyword evidence="6" id="KW-1185">Reference proteome</keyword>
<evidence type="ECO:0000313" key="5">
    <source>
        <dbReference type="EMBL" id="SDK04069.1"/>
    </source>
</evidence>
<protein>
    <submittedName>
        <fullName evidence="5">UDP-2,4-diacetamido-2,4,6-trideoxy-beta-L-altropyranose hydrolase</fullName>
    </submittedName>
</protein>
<dbReference type="PANTHER" id="PTHR21015:SF22">
    <property type="entry name" value="GLYCOSYLTRANSFERASE"/>
    <property type="match status" value="1"/>
</dbReference>
<feature type="active site" description="Proton acceptor" evidence="2">
    <location>
        <position position="20"/>
    </location>
</feature>
<name>A0A1G8YMK1_9BACI</name>
<feature type="domain" description="Glycosyl transferase family 28 C-terminal" evidence="4">
    <location>
        <begin position="187"/>
        <end position="276"/>
    </location>
</feature>
<evidence type="ECO:0000256" key="2">
    <source>
        <dbReference type="PIRSR" id="PIRSR620023-1"/>
    </source>
</evidence>
<evidence type="ECO:0000313" key="6">
    <source>
        <dbReference type="Proteomes" id="UP000198694"/>
    </source>
</evidence>
<dbReference type="Proteomes" id="UP000198694">
    <property type="component" value="Unassembled WGS sequence"/>
</dbReference>
<evidence type="ECO:0000256" key="3">
    <source>
        <dbReference type="PIRSR" id="PIRSR620023-2"/>
    </source>
</evidence>
<sequence length="350" mass="39384">MKKVKFIIRADASNAIGAGHIMRTLALAQSLKKYSSIQFVCSEITTGLIKLLNKENVCLDVLPSTPGSEEDLNKTIEIAKIKQVDWIILDGYHFNDSYITELKKNGLKVLLFDDFANLDYYCADIILNRGTFVNEEMYTNIETYSQLLIGPQFTTLRKEFLNWQGVKPAIKTTPTNVLISMGGADPNNVTLSIIRMLEKVNDYNREIKVLLGPANNHKDRINASLTKSKLDLHIVEDDEDMPSLLNWADFAITAGGTTLFEMAYMGLPSIVIQIAENQKSAKILAERYQTCLYLGGDTTITQHDFEEALQIINDLNVRKKMAINGQNLIDGRGNERILEKLNIKMSDNLE</sequence>
<proteinExistence type="predicted"/>
<dbReference type="InterPro" id="IPR020023">
    <property type="entry name" value="PseG"/>
</dbReference>
<feature type="binding site" evidence="3">
    <location>
        <position position="261"/>
    </location>
    <ligand>
        <name>substrate</name>
    </ligand>
</feature>
<dbReference type="InterPro" id="IPR007235">
    <property type="entry name" value="Glyco_trans_28_C"/>
</dbReference>
<dbReference type="Gene3D" id="3.40.50.11190">
    <property type="match status" value="1"/>
</dbReference>
<dbReference type="GO" id="GO:0016758">
    <property type="term" value="F:hexosyltransferase activity"/>
    <property type="evidence" value="ECO:0007669"/>
    <property type="project" value="InterPro"/>
</dbReference>
<dbReference type="AlphaFoldDB" id="A0A1G8YMK1"/>
<accession>A0A1G8YMK1</accession>
<dbReference type="RefSeq" id="WP_093213039.1">
    <property type="nucleotide sequence ID" value="NZ_FNFL01000002.1"/>
</dbReference>
<gene>
    <name evidence="5" type="ORF">SAMN05216243_1718</name>
</gene>
<reference evidence="5 6" key="1">
    <citation type="submission" date="2016-10" db="EMBL/GenBank/DDBJ databases">
        <authorList>
            <person name="de Groot N.N."/>
        </authorList>
    </citation>
    <scope>NUCLEOTIDE SEQUENCE [LARGE SCALE GENOMIC DNA]</scope>
    <source>
        <strain evidence="5 6">CGMCC 1.6502</strain>
    </source>
</reference>
<dbReference type="STRING" id="407036.SAMN05216243_1718"/>
<feature type="binding site" evidence="3">
    <location>
        <position position="157"/>
    </location>
    <ligand>
        <name>substrate</name>
    </ligand>
</feature>
<keyword evidence="5" id="KW-0378">Hydrolase</keyword>